<protein>
    <submittedName>
        <fullName evidence="2">GNAT family N-acetyltransferase</fullName>
    </submittedName>
</protein>
<proteinExistence type="predicted"/>
<dbReference type="Proteomes" id="UP000515679">
    <property type="component" value="Chromosome"/>
</dbReference>
<organism evidence="2 3">
    <name type="scientific">Cohnella cholangitidis</name>
    <dbReference type="NCBI Taxonomy" id="2598458"/>
    <lineage>
        <taxon>Bacteria</taxon>
        <taxon>Bacillati</taxon>
        <taxon>Bacillota</taxon>
        <taxon>Bacilli</taxon>
        <taxon>Bacillales</taxon>
        <taxon>Paenibacillaceae</taxon>
        <taxon>Cohnella</taxon>
    </lineage>
</organism>
<dbReference type="RefSeq" id="WP_182301385.1">
    <property type="nucleotide sequence ID" value="NZ_CP041969.1"/>
</dbReference>
<dbReference type="Pfam" id="PF00583">
    <property type="entry name" value="Acetyltransf_1"/>
    <property type="match status" value="1"/>
</dbReference>
<reference evidence="2 3" key="1">
    <citation type="submission" date="2019-07" db="EMBL/GenBank/DDBJ databases">
        <authorList>
            <person name="Kim J.K."/>
            <person name="Cheong H.-M."/>
            <person name="Choi Y."/>
            <person name="Hwang K.J."/>
            <person name="Lee S."/>
            <person name="Choi C."/>
        </authorList>
    </citation>
    <scope>NUCLEOTIDE SEQUENCE [LARGE SCALE GENOMIC DNA]</scope>
    <source>
        <strain evidence="2 3">KS 22</strain>
    </source>
</reference>
<dbReference type="CDD" id="cd04301">
    <property type="entry name" value="NAT_SF"/>
    <property type="match status" value="1"/>
</dbReference>
<dbReference type="InterPro" id="IPR000182">
    <property type="entry name" value="GNAT_dom"/>
</dbReference>
<dbReference type="AlphaFoldDB" id="A0A7G5BSW6"/>
<dbReference type="GO" id="GO:0016747">
    <property type="term" value="F:acyltransferase activity, transferring groups other than amino-acyl groups"/>
    <property type="evidence" value="ECO:0007669"/>
    <property type="project" value="InterPro"/>
</dbReference>
<evidence type="ECO:0000259" key="1">
    <source>
        <dbReference type="PROSITE" id="PS51186"/>
    </source>
</evidence>
<dbReference type="InterPro" id="IPR016181">
    <property type="entry name" value="Acyl_CoA_acyltransferase"/>
</dbReference>
<accession>A0A7G5BSW6</accession>
<evidence type="ECO:0000313" key="2">
    <source>
        <dbReference type="EMBL" id="QMV40050.1"/>
    </source>
</evidence>
<dbReference type="KEGG" id="cchl:FPL14_01665"/>
<feature type="domain" description="N-acetyltransferase" evidence="1">
    <location>
        <begin position="2"/>
        <end position="158"/>
    </location>
</feature>
<keyword evidence="3" id="KW-1185">Reference proteome</keyword>
<dbReference type="EMBL" id="CP041969">
    <property type="protein sequence ID" value="QMV40050.1"/>
    <property type="molecule type" value="Genomic_DNA"/>
</dbReference>
<dbReference type="Gene3D" id="3.40.630.30">
    <property type="match status" value="1"/>
</dbReference>
<name>A0A7G5BSW6_9BACL</name>
<dbReference type="PROSITE" id="PS51186">
    <property type="entry name" value="GNAT"/>
    <property type="match status" value="1"/>
</dbReference>
<dbReference type="SUPFAM" id="SSF55729">
    <property type="entry name" value="Acyl-CoA N-acyltransferases (Nat)"/>
    <property type="match status" value="1"/>
</dbReference>
<sequence length="158" mass="18337">MIRVEQCTFDDYEGINELFRKLINEIVIKTTGNPNLFNITDTLEIFKESLNNGMYSIYKAINQEQQMIGFISLCECLSLYANGRFGIIQELYVLEEYRSMRVGEVLISFVISLAKTNGWKRLEVCTPPLPEFERSFSFYLKQGFEVTSGKKMKILIDL</sequence>
<evidence type="ECO:0000313" key="3">
    <source>
        <dbReference type="Proteomes" id="UP000515679"/>
    </source>
</evidence>
<keyword evidence="2" id="KW-0808">Transferase</keyword>
<gene>
    <name evidence="2" type="ORF">FPL14_01665</name>
</gene>